<gene>
    <name evidence="4" type="ORF">SAMN05660284_01148</name>
</gene>
<dbReference type="SUPFAM" id="SSF51735">
    <property type="entry name" value="NAD(P)-binding Rossmann-fold domains"/>
    <property type="match status" value="1"/>
</dbReference>
<comment type="similarity">
    <text evidence="1">Belongs to the short-chain dehydrogenases/reductases (SDR) family.</text>
</comment>
<dbReference type="RefSeq" id="WP_091192589.1">
    <property type="nucleotide sequence ID" value="NZ_FOVE01000006.1"/>
</dbReference>
<dbReference type="InterPro" id="IPR036291">
    <property type="entry name" value="NAD(P)-bd_dom_sf"/>
</dbReference>
<dbReference type="OrthoDB" id="9803333at2"/>
<keyword evidence="2" id="KW-0521">NADP</keyword>
<organism evidence="4 5">
    <name type="scientific">Formivibrio citricus</name>
    <dbReference type="NCBI Taxonomy" id="83765"/>
    <lineage>
        <taxon>Bacteria</taxon>
        <taxon>Pseudomonadati</taxon>
        <taxon>Pseudomonadota</taxon>
        <taxon>Betaproteobacteria</taxon>
        <taxon>Neisseriales</taxon>
        <taxon>Chitinibacteraceae</taxon>
        <taxon>Formivibrio</taxon>
    </lineage>
</organism>
<dbReference type="EMBL" id="FOVE01000006">
    <property type="protein sequence ID" value="SFN30105.1"/>
    <property type="molecule type" value="Genomic_DNA"/>
</dbReference>
<dbReference type="STRING" id="83765.SAMN05660284_01148"/>
<dbReference type="PANTHER" id="PTHR43618:SF8">
    <property type="entry name" value="7ALPHA-HYDROXYSTEROID DEHYDROGENASE"/>
    <property type="match status" value="1"/>
</dbReference>
<keyword evidence="3" id="KW-0560">Oxidoreductase</keyword>
<dbReference type="PRINTS" id="PR00081">
    <property type="entry name" value="GDHRDH"/>
</dbReference>
<dbReference type="FunFam" id="3.40.50.720:FF:000084">
    <property type="entry name" value="Short-chain dehydrogenase reductase"/>
    <property type="match status" value="1"/>
</dbReference>
<accession>A0A1I4XWF2</accession>
<dbReference type="PRINTS" id="PR00080">
    <property type="entry name" value="SDRFAMILY"/>
</dbReference>
<sequence>MATLNDLMRMNGRRALITGAAGSLGCVIADTLAELGADLVLVDRPGADLAGLATTLADKWDIQVQTESCDLESQDNRDRLIGAALKDNARLDVLVNNAAFVGTSGLQGWALPFEQQTVETWRRAMEVNVTAAFDLCKQFAVSMRQSPHASIINIGSIYGQYGPNWQLYEGTAMANPAAYAASKGALIQLTRWLATTLAPSVRVNCISPGGIARGQPESFVARYEAQTPLARMAVEDDFRGAVAYLASDLSRYVTGQNLAVDGGWGVW</sequence>
<dbReference type="Pfam" id="PF13561">
    <property type="entry name" value="adh_short_C2"/>
    <property type="match status" value="1"/>
</dbReference>
<proteinExistence type="inferred from homology"/>
<name>A0A1I4XWF2_9NEIS</name>
<reference evidence="5" key="1">
    <citation type="submission" date="2016-10" db="EMBL/GenBank/DDBJ databases">
        <authorList>
            <person name="Varghese N."/>
            <person name="Submissions S."/>
        </authorList>
    </citation>
    <scope>NUCLEOTIDE SEQUENCE [LARGE SCALE GENOMIC DNA]</scope>
    <source>
        <strain evidence="5">DSM 6150</strain>
    </source>
</reference>
<protein>
    <submittedName>
        <fullName evidence="4">NAD(P)-dependent dehydrogenase, short-chain alcohol dehydrogenase family</fullName>
    </submittedName>
</protein>
<keyword evidence="5" id="KW-1185">Reference proteome</keyword>
<evidence type="ECO:0000313" key="5">
    <source>
        <dbReference type="Proteomes" id="UP000242869"/>
    </source>
</evidence>
<evidence type="ECO:0000256" key="1">
    <source>
        <dbReference type="ARBA" id="ARBA00006484"/>
    </source>
</evidence>
<dbReference type="Proteomes" id="UP000242869">
    <property type="component" value="Unassembled WGS sequence"/>
</dbReference>
<dbReference type="AlphaFoldDB" id="A0A1I4XWF2"/>
<dbReference type="PANTHER" id="PTHR43618">
    <property type="entry name" value="7-ALPHA-HYDROXYSTEROID DEHYDROGENASE"/>
    <property type="match status" value="1"/>
</dbReference>
<evidence type="ECO:0000256" key="3">
    <source>
        <dbReference type="ARBA" id="ARBA00023002"/>
    </source>
</evidence>
<evidence type="ECO:0000256" key="2">
    <source>
        <dbReference type="ARBA" id="ARBA00022857"/>
    </source>
</evidence>
<evidence type="ECO:0000313" key="4">
    <source>
        <dbReference type="EMBL" id="SFN30105.1"/>
    </source>
</evidence>
<dbReference type="InterPro" id="IPR052178">
    <property type="entry name" value="Sec_Metab_Biosynth_SDR"/>
</dbReference>
<dbReference type="Gene3D" id="3.40.50.720">
    <property type="entry name" value="NAD(P)-binding Rossmann-like Domain"/>
    <property type="match status" value="1"/>
</dbReference>
<dbReference type="GO" id="GO:0016491">
    <property type="term" value="F:oxidoreductase activity"/>
    <property type="evidence" value="ECO:0007669"/>
    <property type="project" value="UniProtKB-KW"/>
</dbReference>
<dbReference type="InterPro" id="IPR002347">
    <property type="entry name" value="SDR_fam"/>
</dbReference>